<organism evidence="2">
    <name type="scientific">Streptomyces sp. NBC_00180</name>
    <dbReference type="NCBI Taxonomy" id="2903632"/>
    <lineage>
        <taxon>Bacteria</taxon>
        <taxon>Bacillati</taxon>
        <taxon>Actinomycetota</taxon>
        <taxon>Actinomycetes</taxon>
        <taxon>Kitasatosporales</taxon>
        <taxon>Streptomycetaceae</taxon>
        <taxon>Streptomyces</taxon>
    </lineage>
</organism>
<accession>A0AAU1HU30</accession>
<dbReference type="EMBL" id="CP108140">
    <property type="protein sequence ID" value="WTP86167.1"/>
    <property type="molecule type" value="Genomic_DNA"/>
</dbReference>
<feature type="region of interest" description="Disordered" evidence="1">
    <location>
        <begin position="475"/>
        <end position="527"/>
    </location>
</feature>
<reference evidence="2" key="1">
    <citation type="submission" date="2022-10" db="EMBL/GenBank/DDBJ databases">
        <title>The complete genomes of actinobacterial strains from the NBC collection.</title>
        <authorList>
            <person name="Joergensen T.S."/>
            <person name="Alvarez Arevalo M."/>
            <person name="Sterndorff E.B."/>
            <person name="Faurdal D."/>
            <person name="Vuksanovic O."/>
            <person name="Mourched A.-S."/>
            <person name="Charusanti P."/>
            <person name="Shaw S."/>
            <person name="Blin K."/>
            <person name="Weber T."/>
        </authorList>
    </citation>
    <scope>NUCLEOTIDE SEQUENCE</scope>
    <source>
        <strain evidence="2">NBC 00180</strain>
    </source>
</reference>
<feature type="region of interest" description="Disordered" evidence="1">
    <location>
        <begin position="166"/>
        <end position="189"/>
    </location>
</feature>
<proteinExistence type="predicted"/>
<protein>
    <submittedName>
        <fullName evidence="2">Uncharacterized protein</fullName>
    </submittedName>
</protein>
<evidence type="ECO:0000313" key="2">
    <source>
        <dbReference type="EMBL" id="WTP86167.1"/>
    </source>
</evidence>
<sequence>MFGQSATSEEQLWNALNELGAVEEWTGQGVTEKLGNDALRVLRDVADSYGITVAGSEDLASVVVAHLAAEAAVPPTNNAYAVPPTTAPPPYTSAGIGDDRQLLQWCIDSGYARSSYDQVCAGVSAQWQFGTQEIDGWLLRLAARFRLSTAGVDADGLWQAIVTSSTPAAGQPHPATAPQQDPDTHGGWSPDDAAWLADFLDACTRGDYQRDEAGLRNFFAAEEIDYPVAKAFIDRARRHHGGADTLAQVLADTRPATGAGQQGGHGQGGVDDQVMTDAPAREAAAPWQWSTGDKEILLSFLNGADLDLGLAEPTLDGLQEHLETHYAATGDGPRPADTHTWLAGAFRNSTFVTGQLVPAATAAGLPAPNTEDLPAYLYQAWTLLRASRWTDADEQTLQEFLQPYSQPQPGGPRPAPTLKTLHTFLTAHLQPPPAKAGPWIHNARRYSDTAHTIINTHPDNAPSTADNATAWLTYLTNPTHPPAPAPAPPPPALNPQIPARNIPQHPAPATAPAPKRRRTSSGSAPAVDLATIDPQAVQDRLNRMTDYQQWIVSGLLHGHDPAQIGTYRIHYTGPKATRTAAPAQTVATTIQKVGKALGLSTAPETLLNELIVFGIQDPGTYDGARYETLHAAQENDDTYIARANAIADDPDSPHRWYLSAVLHGDSAPQITRTLQANGTPKSASLVDLRLDRLSRALGMPAHYTVDRMRAKLLQLQRAAPGAIQDHGLYTTADRDIDTALLDDATIAERANRLAVGTDDRLRLILSAALSGENVDAITRALQRTRTRGPATYTRAGINTMLRDLRRALGLDDLSPNLVRLKIHSLRDRITDPGTYDTTERDLAATLHTDDTTVNNTLTLTNPRHLRTLQAALHNATPIGVQTALGYASVNGAYDALKNLGNALGLNDTGAGVLATIQRLHDRINTARNQN</sequence>
<evidence type="ECO:0000256" key="1">
    <source>
        <dbReference type="SAM" id="MobiDB-lite"/>
    </source>
</evidence>
<name>A0AAU1HU30_9ACTN</name>
<feature type="compositionally biased region" description="Pro residues" evidence="1">
    <location>
        <begin position="479"/>
        <end position="493"/>
    </location>
</feature>
<gene>
    <name evidence="2" type="ORF">OG477_12645</name>
</gene>
<dbReference type="AlphaFoldDB" id="A0AAU1HU30"/>